<organism evidence="9 10">
    <name type="scientific">Effrenium voratum</name>
    <dbReference type="NCBI Taxonomy" id="2562239"/>
    <lineage>
        <taxon>Eukaryota</taxon>
        <taxon>Sar</taxon>
        <taxon>Alveolata</taxon>
        <taxon>Dinophyceae</taxon>
        <taxon>Suessiales</taxon>
        <taxon>Symbiodiniaceae</taxon>
        <taxon>Effrenium</taxon>
    </lineage>
</organism>
<feature type="domain" description="UBA" evidence="8">
    <location>
        <begin position="1527"/>
        <end position="1566"/>
    </location>
</feature>
<evidence type="ECO:0000256" key="4">
    <source>
        <dbReference type="ARBA" id="ARBA00022786"/>
    </source>
</evidence>
<dbReference type="SUPFAM" id="SSF46934">
    <property type="entry name" value="UBA-like"/>
    <property type="match status" value="1"/>
</dbReference>
<feature type="non-terminal residue" evidence="9">
    <location>
        <position position="2535"/>
    </location>
</feature>
<evidence type="ECO:0000313" key="10">
    <source>
        <dbReference type="Proteomes" id="UP001178507"/>
    </source>
</evidence>
<dbReference type="Proteomes" id="UP001178507">
    <property type="component" value="Unassembled WGS sequence"/>
</dbReference>
<sequence>TGPESYSVAVCNRGPGALEFHPSRLVPKDGPGGPKLKLLATLRFEQVPRARACDPGFWALAFAQWVPGATEYHRAEVLYDVLLPWLAGGRISECLATEARFSRVWRTPCRSNTACMKNLLEALRLLTRSAPWRPLLAALRREALVLAAEELALQPLASPQATAALGVLEPYSSKLRLEQLPAKPAPTCKVIALFFSVPGNVSDEVHRRLSKLVTDVWDAHGGGALLVCECPLGEGPAREWAVCGDAGLARAYGLEAAQEPKVLLFRADGRMLTEEGLQTLVRDPTGKDFPWDPAGLAASDVALLRFGCRSVALRRKDAAELGRVAKAVHVLAVEAPLPEERRDLSWRLPGACDASSAALARGELLKAAEVEHFAGEAEPPHSTGFVDFMLPQVENARQAVAMLCHAAEVAKSSVRRSREASVSQRLVLEMETIAFVSSVVLDVLPPPDPDGGLWSTEISVEGANSEQRQGLRALLDLALLYAHCWQGLEAAERGAESERCLAAAKLLCAFDALLRRRGGSVLAELLFEESCSVHLGLCGDQRSLETVLQRLELLEPRWLLQRRGVLRYLAARERGCQRRIFELRQLGTAFEVRKYSATMNLLRKVLERLGLELMPRNGMMSEMEALGGWLFGRGAQLGDTCPELYWLRDMAALFKFLGTMEPRTAELLRKRRDTNEYQFWRLTFDAESSVRPGYGFGFEVPAIFWEVQGVRGHDQDIADVTATAFGRELTLGEGLVVQSPADVGKLLQRPSCTEEDVLHAPELPTFEETLSPDEAESLMSFLTVPYLQLPLVLDFFASQDRASYLFNPQLQRLLRAVLFEPRAFQESGVGANLVPAQKGEGEAEKLFGTSWGLLLSDLCHAPSSILDPLRRILGAVSELANAEANSSEAPFLLFGLELASDLLRFVEFANELQGSSVLREGSAWLRSFLQQLHGTVQRWPGSAAAGYCALHGFDSGQFAEAMASWCAVRTWHHFGCHETEEAGLTANQRLKRFLQAQGIDTGRTSEEMLNQFTRQDGLYRPVFLRVGQQTLRVPNFGHRRNEAGQTGVPEARLFRALQVHRSKILAAFLAAPEHLTPVAQAGLRAEPAELVALQWAHKGAGVFVADELQLSVQTGELLWREDGLKPLPDSMTRFEDFETIFGDASLQCGVVSRTRHRLWVHLVGKGFDLLEWDAAPQAAFKQGALGPEDMPAAPCARCGGTAGCWQCERCTMINCRAEGGQSSCIACGGPAPGEESNGNAHGMPGPFLRGAQRRVKVKPVSECAFLGQRYCRVLDVYEESTLPEPERWLLEVLAPVVLTLFPADPPDRKLRYQLLLPEQTQTGDEIRVLGFDQGEDPEKQEQGVAVASSEEKSSAATWKEILVSKTHRSVSVFNLVPFCRRFYRCLVFSSRGALALHNLPLDTPEAQKLLGAGGSFKEMRKQEGSLCIRRLNKELGLGESYISPRLLRGVVPSALLESYSFWDGEDGIIRGVPSNEHSSYFAKKLLVELEGEKFRVRRLAGAFPALRREQRRSTLARPARSAKPQSKVQEAEVRQLSELGFPMAACRLALETCGDAGRAAEWLFDEGNTGAIFAAVETEADGQEMAVVPAEEGPSAMELDEPASTEAWSLLDLLSAAEGSELAGLTELLVRVEDLSHILAWAQEEGGVKIASIELPRLKLTLQPTEGGLEVKDAGGWFVKSVAKGEAAEPALSQLLAGLQQALLLENAAGDLRVLLPNHDVTRPVVNGEPFGTQLLFNRSSFGWQEAMDSPYYLYPVHATHAYMQATSLAAGLYLALLRLMLRDYAASSAELENCWTDVPLLAEEQWVFNQFGGSLQDRHPDAHAVRCKLALCTAFVEDVVLPFELHVEMDEYLAKRGHVSRGLWLSEEEELQLLRRCKSSTRRVKARLELLGAKARGQQSVVLRASPAQHGGQPWSRLNAQSRQVLGQGSRLRRLQFRHPALPENAPQTAEWPEQVEGEALMKIIWSDELLQDDESGVNRQLGFVFLYMVLLGQLSLKLCGLDVSGSLGPLLARVFHLKLARWGKELVEEGESEPQVSRAMATLAMMVRGQGAGWPPLPSAQRAQLAAGLNLYDAQGRESPLKHWLDTVDRIFQQSLAEAAPPRPPGEEWAPASTVQLPNLREPVLLRRAKDETCSSRQLPPPLATLAKGEILATLQLQRFVSLQEALPVEGTSPFDLAGHVGARSLVAQDLLRRLKEDCARYGEMLSQRRRPVLSADPAALAELEEALRRSAEEDYAELRSATGELQEKANFLRDGQDEIFDFELQRDLCRLEERVSFAYAMSCITSAHAQEELLRLNPFASDTDLVLSLSLKVALLSQRLLQSRRAAQLCRAARRNSAESPEAGLELRQQCAQLAELLCEQRCYLQDARGFDPRYLIFEFMQQIVLRPRQVEMVDWFMKSHREGESRVQQMIMGAGKTTVVGPLLSLMLASPEVLVTQVMPSPLLDQTRQILRACFARLLPKRIVTFQFDRQVEDCPETVMKLYTKLEACRRAGGIVCSSPEAIKSMMLKLIEQLHALSSYDFSQLAPGTSA</sequence>
<evidence type="ECO:0000313" key="9">
    <source>
        <dbReference type="EMBL" id="CAJ1379168.1"/>
    </source>
</evidence>
<evidence type="ECO:0000256" key="7">
    <source>
        <dbReference type="SAM" id="Coils"/>
    </source>
</evidence>
<dbReference type="PROSITE" id="PS50030">
    <property type="entry name" value="UBA"/>
    <property type="match status" value="1"/>
</dbReference>
<dbReference type="InterPro" id="IPR027417">
    <property type="entry name" value="P-loop_NTPase"/>
</dbReference>
<evidence type="ECO:0000256" key="2">
    <source>
        <dbReference type="ARBA" id="ARBA00012759"/>
    </source>
</evidence>
<keyword evidence="7" id="KW-0175">Coiled coil</keyword>
<comment type="catalytic activity">
    <reaction evidence="1">
        <text>Thiol-dependent hydrolysis of ester, thioester, amide, peptide and isopeptide bonds formed by the C-terminal Gly of ubiquitin (a 76-residue protein attached to proteins as an intracellular targeting signal).</text>
        <dbReference type="EC" id="3.4.19.12"/>
    </reaction>
</comment>
<proteinExistence type="predicted"/>
<accession>A0AA36MT00</accession>
<dbReference type="EC" id="3.4.19.12" evidence="2"/>
<dbReference type="GO" id="GO:0004843">
    <property type="term" value="F:cysteine-type deubiquitinase activity"/>
    <property type="evidence" value="ECO:0007669"/>
    <property type="project" value="UniProtKB-EC"/>
</dbReference>
<dbReference type="SUPFAM" id="SSF52540">
    <property type="entry name" value="P-loop containing nucleoside triphosphate hydrolases"/>
    <property type="match status" value="1"/>
</dbReference>
<gene>
    <name evidence="9" type="ORF">EVOR1521_LOCUS7493</name>
</gene>
<dbReference type="GO" id="GO:0071947">
    <property type="term" value="P:protein deubiquitination involved in ubiquitin-dependent protein catabolic process"/>
    <property type="evidence" value="ECO:0007669"/>
    <property type="project" value="TreeGrafter"/>
</dbReference>
<dbReference type="GO" id="GO:0005737">
    <property type="term" value="C:cytoplasm"/>
    <property type="evidence" value="ECO:0007669"/>
    <property type="project" value="TreeGrafter"/>
</dbReference>
<dbReference type="InterPro" id="IPR009060">
    <property type="entry name" value="UBA-like_sf"/>
</dbReference>
<dbReference type="InterPro" id="IPR015940">
    <property type="entry name" value="UBA"/>
</dbReference>
<evidence type="ECO:0000256" key="3">
    <source>
        <dbReference type="ARBA" id="ARBA00022670"/>
    </source>
</evidence>
<dbReference type="EMBL" id="CAUJNA010000602">
    <property type="protein sequence ID" value="CAJ1379168.1"/>
    <property type="molecule type" value="Genomic_DNA"/>
</dbReference>
<keyword evidence="3" id="KW-0645">Protease</keyword>
<evidence type="ECO:0000256" key="6">
    <source>
        <dbReference type="ARBA" id="ARBA00022807"/>
    </source>
</evidence>
<dbReference type="SMART" id="SM00165">
    <property type="entry name" value="UBA"/>
    <property type="match status" value="1"/>
</dbReference>
<name>A0AA36MT00_9DINO</name>
<evidence type="ECO:0000256" key="5">
    <source>
        <dbReference type="ARBA" id="ARBA00022801"/>
    </source>
</evidence>
<reference evidence="9" key="1">
    <citation type="submission" date="2023-08" db="EMBL/GenBank/DDBJ databases">
        <authorList>
            <person name="Chen Y."/>
            <person name="Shah S."/>
            <person name="Dougan E. K."/>
            <person name="Thang M."/>
            <person name="Chan C."/>
        </authorList>
    </citation>
    <scope>NUCLEOTIDE SEQUENCE</scope>
</reference>
<dbReference type="Pfam" id="PF12340">
    <property type="entry name" value="DUF3638"/>
    <property type="match status" value="1"/>
</dbReference>
<dbReference type="PANTHER" id="PTHR13367">
    <property type="entry name" value="UBIQUITIN THIOESTERASE"/>
    <property type="match status" value="1"/>
</dbReference>
<feature type="coiled-coil region" evidence="7">
    <location>
        <begin position="2224"/>
        <end position="2251"/>
    </location>
</feature>
<dbReference type="InterPro" id="IPR022099">
    <property type="entry name" value="DUF3638"/>
</dbReference>
<dbReference type="GO" id="GO:0070530">
    <property type="term" value="F:K63-linked polyubiquitin modification-dependent protein binding"/>
    <property type="evidence" value="ECO:0007669"/>
    <property type="project" value="TreeGrafter"/>
</dbReference>
<keyword evidence="5" id="KW-0378">Hydrolase</keyword>
<keyword evidence="6" id="KW-0788">Thiol protease</keyword>
<keyword evidence="10" id="KW-1185">Reference proteome</keyword>
<protein>
    <recommendedName>
        <fullName evidence="2">ubiquitinyl hydrolase 1</fullName>
        <ecNumber evidence="2">3.4.19.12</ecNumber>
    </recommendedName>
</protein>
<keyword evidence="4" id="KW-0833">Ubl conjugation pathway</keyword>
<dbReference type="PANTHER" id="PTHR13367:SF28">
    <property type="entry name" value="UBIQUITIN THIOESTERASE ZRANB1"/>
    <property type="match status" value="1"/>
</dbReference>
<comment type="caution">
    <text evidence="9">The sequence shown here is derived from an EMBL/GenBank/DDBJ whole genome shotgun (WGS) entry which is preliminary data.</text>
</comment>
<dbReference type="Pfam" id="PF00627">
    <property type="entry name" value="UBA"/>
    <property type="match status" value="1"/>
</dbReference>
<dbReference type="InterPro" id="IPR051346">
    <property type="entry name" value="OTU_Deubiquitinase"/>
</dbReference>
<evidence type="ECO:0000259" key="8">
    <source>
        <dbReference type="PROSITE" id="PS50030"/>
    </source>
</evidence>
<evidence type="ECO:0000256" key="1">
    <source>
        <dbReference type="ARBA" id="ARBA00000707"/>
    </source>
</evidence>
<dbReference type="GO" id="GO:0005634">
    <property type="term" value="C:nucleus"/>
    <property type="evidence" value="ECO:0007669"/>
    <property type="project" value="TreeGrafter"/>
</dbReference>
<dbReference type="Gene3D" id="1.10.8.10">
    <property type="entry name" value="DNA helicase RuvA subunit, C-terminal domain"/>
    <property type="match status" value="1"/>
</dbReference>